<accession>A0ACC2T2I5</accession>
<gene>
    <name evidence="1" type="ORF">DSO57_1024310</name>
</gene>
<name>A0ACC2T2I5_9FUNG</name>
<evidence type="ECO:0000313" key="2">
    <source>
        <dbReference type="Proteomes" id="UP001165960"/>
    </source>
</evidence>
<protein>
    <submittedName>
        <fullName evidence="1">Uncharacterized protein</fullName>
    </submittedName>
</protein>
<reference evidence="1" key="1">
    <citation type="submission" date="2022-04" db="EMBL/GenBank/DDBJ databases">
        <title>Genome of the entomopathogenic fungus Entomophthora muscae.</title>
        <authorList>
            <person name="Elya C."/>
            <person name="Lovett B.R."/>
            <person name="Lee E."/>
            <person name="Macias A.M."/>
            <person name="Hajek A.E."/>
            <person name="De Bivort B.L."/>
            <person name="Kasson M.T."/>
            <person name="De Fine Licht H.H."/>
            <person name="Stajich J.E."/>
        </authorList>
    </citation>
    <scope>NUCLEOTIDE SEQUENCE</scope>
    <source>
        <strain evidence="1">Berkeley</strain>
    </source>
</reference>
<organism evidence="1 2">
    <name type="scientific">Entomophthora muscae</name>
    <dbReference type="NCBI Taxonomy" id="34485"/>
    <lineage>
        <taxon>Eukaryota</taxon>
        <taxon>Fungi</taxon>
        <taxon>Fungi incertae sedis</taxon>
        <taxon>Zoopagomycota</taxon>
        <taxon>Entomophthoromycotina</taxon>
        <taxon>Entomophthoromycetes</taxon>
        <taxon>Entomophthorales</taxon>
        <taxon>Entomophthoraceae</taxon>
        <taxon>Entomophthora</taxon>
    </lineage>
</organism>
<evidence type="ECO:0000313" key="1">
    <source>
        <dbReference type="EMBL" id="KAJ9068873.1"/>
    </source>
</evidence>
<dbReference type="Proteomes" id="UP001165960">
    <property type="component" value="Unassembled WGS sequence"/>
</dbReference>
<sequence>MKDTALVIIHQVKNLTQTGTVKELTRAYEELCLQAPSDMTFDNAATVADPE</sequence>
<comment type="caution">
    <text evidence="1">The sequence shown here is derived from an EMBL/GenBank/DDBJ whole genome shotgun (WGS) entry which is preliminary data.</text>
</comment>
<proteinExistence type="predicted"/>
<keyword evidence="2" id="KW-1185">Reference proteome</keyword>
<dbReference type="EMBL" id="QTSX02003681">
    <property type="protein sequence ID" value="KAJ9068873.1"/>
    <property type="molecule type" value="Genomic_DNA"/>
</dbReference>